<evidence type="ECO:0000313" key="7">
    <source>
        <dbReference type="Proteomes" id="UP000233200"/>
    </source>
</evidence>
<dbReference type="Gene3D" id="1.20.5.4770">
    <property type="match status" value="1"/>
</dbReference>
<protein>
    <recommendedName>
        <fullName evidence="5">A20-type domain-containing protein</fullName>
    </recommendedName>
</protein>
<keyword evidence="1" id="KW-0479">Metal-binding</keyword>
<evidence type="ECO:0000256" key="4">
    <source>
        <dbReference type="SAM" id="MobiDB-lite"/>
    </source>
</evidence>
<dbReference type="STRING" id="61622.ENSRROP00000002135"/>
<dbReference type="SUPFAM" id="SSF57716">
    <property type="entry name" value="Glucocorticoid receptor-like (DNA-binding domain)"/>
    <property type="match status" value="1"/>
</dbReference>
<dbReference type="GeneTree" id="ENSGT00940000154540"/>
<feature type="domain" description="A20-type" evidence="5">
    <location>
        <begin position="12"/>
        <end position="28"/>
    </location>
</feature>
<keyword evidence="7" id="KW-1185">Reference proteome</keyword>
<evidence type="ECO:0000256" key="2">
    <source>
        <dbReference type="ARBA" id="ARBA00022771"/>
    </source>
</evidence>
<evidence type="ECO:0000256" key="1">
    <source>
        <dbReference type="ARBA" id="ARBA00022723"/>
    </source>
</evidence>
<sequence>MSLKSERGGIHKGCGYYGNPAWQGFCSKYWREEPKEMQEDWELAERLQREEEEAFASSQSSQGAQSLTFSKFEEKKTNEKTRKVTTVKKFFSASSRVGSKKGNVLILFFSSLPE</sequence>
<name>A0A2K6NCY7_RHIRO</name>
<dbReference type="GO" id="GO:0003677">
    <property type="term" value="F:DNA binding"/>
    <property type="evidence" value="ECO:0007669"/>
    <property type="project" value="InterPro"/>
</dbReference>
<evidence type="ECO:0000313" key="6">
    <source>
        <dbReference type="Ensembl" id="ENSRROP00000002135.1"/>
    </source>
</evidence>
<dbReference type="AlphaFoldDB" id="A0A2K6NCY7"/>
<dbReference type="Pfam" id="PF01754">
    <property type="entry name" value="zf-A20"/>
    <property type="match status" value="1"/>
</dbReference>
<dbReference type="OMA" id="AYANTHG"/>
<feature type="compositionally biased region" description="Basic and acidic residues" evidence="4">
    <location>
        <begin position="71"/>
        <end position="81"/>
    </location>
</feature>
<keyword evidence="3" id="KW-0862">Zinc</keyword>
<evidence type="ECO:0000259" key="5">
    <source>
        <dbReference type="Pfam" id="PF01754"/>
    </source>
</evidence>
<reference evidence="6" key="1">
    <citation type="submission" date="2025-08" db="UniProtKB">
        <authorList>
            <consortium name="Ensembl"/>
        </authorList>
    </citation>
    <scope>IDENTIFICATION</scope>
</reference>
<accession>A0A2K6NCY7</accession>
<organism evidence="6 7">
    <name type="scientific">Rhinopithecus roxellana</name>
    <name type="common">Golden snub-nosed monkey</name>
    <name type="synonym">Pygathrix roxellana</name>
    <dbReference type="NCBI Taxonomy" id="61622"/>
    <lineage>
        <taxon>Eukaryota</taxon>
        <taxon>Metazoa</taxon>
        <taxon>Chordata</taxon>
        <taxon>Craniata</taxon>
        <taxon>Vertebrata</taxon>
        <taxon>Euteleostomi</taxon>
        <taxon>Mammalia</taxon>
        <taxon>Eutheria</taxon>
        <taxon>Euarchontoglires</taxon>
        <taxon>Primates</taxon>
        <taxon>Haplorrhini</taxon>
        <taxon>Catarrhini</taxon>
        <taxon>Cercopithecidae</taxon>
        <taxon>Colobinae</taxon>
        <taxon>Rhinopithecus</taxon>
    </lineage>
</organism>
<dbReference type="Ensembl" id="ENSRROT00000009649.1">
    <property type="protein sequence ID" value="ENSRROP00000002135.1"/>
    <property type="gene ID" value="ENSRROG00000008706.1"/>
</dbReference>
<dbReference type="GO" id="GO:0008270">
    <property type="term" value="F:zinc ion binding"/>
    <property type="evidence" value="ECO:0007669"/>
    <property type="project" value="UniProtKB-KW"/>
</dbReference>
<evidence type="ECO:0000256" key="3">
    <source>
        <dbReference type="ARBA" id="ARBA00022833"/>
    </source>
</evidence>
<feature type="region of interest" description="Disordered" evidence="4">
    <location>
        <begin position="48"/>
        <end position="81"/>
    </location>
</feature>
<dbReference type="InterPro" id="IPR002653">
    <property type="entry name" value="Znf_A20"/>
</dbReference>
<keyword evidence="2" id="KW-0863">Zinc-finger</keyword>
<feature type="compositionally biased region" description="Low complexity" evidence="4">
    <location>
        <begin position="55"/>
        <end position="70"/>
    </location>
</feature>
<reference evidence="6" key="2">
    <citation type="submission" date="2025-09" db="UniProtKB">
        <authorList>
            <consortium name="Ensembl"/>
        </authorList>
    </citation>
    <scope>IDENTIFICATION</scope>
</reference>
<dbReference type="Proteomes" id="UP000233200">
    <property type="component" value="Unplaced"/>
</dbReference>
<proteinExistence type="predicted"/>